<dbReference type="PANTHER" id="PTHR32046">
    <property type="entry name" value="G DOMAIN-CONTAINING PROTEIN"/>
    <property type="match status" value="1"/>
</dbReference>
<accession>A0A5N5QEY0</accession>
<feature type="coiled-coil region" evidence="2">
    <location>
        <begin position="369"/>
        <end position="414"/>
    </location>
</feature>
<dbReference type="EMBL" id="SSOP01000179">
    <property type="protein sequence ID" value="KAB5590310.1"/>
    <property type="molecule type" value="Genomic_DNA"/>
</dbReference>
<dbReference type="PANTHER" id="PTHR32046:SF12">
    <property type="entry name" value="AIG1-TYPE G DOMAIN-CONTAINING PROTEIN"/>
    <property type="match status" value="1"/>
</dbReference>
<gene>
    <name evidence="4" type="ORF">CTheo_6248</name>
</gene>
<dbReference type="GO" id="GO:0005525">
    <property type="term" value="F:GTP binding"/>
    <property type="evidence" value="ECO:0007669"/>
    <property type="project" value="InterPro"/>
</dbReference>
<dbReference type="InterPro" id="IPR027417">
    <property type="entry name" value="P-loop_NTPase"/>
</dbReference>
<name>A0A5N5QEY0_9AGAM</name>
<dbReference type="Proteomes" id="UP000383932">
    <property type="component" value="Unassembled WGS sequence"/>
</dbReference>
<feature type="domain" description="AIG1-type G" evidence="3">
    <location>
        <begin position="7"/>
        <end position="150"/>
    </location>
</feature>
<dbReference type="AlphaFoldDB" id="A0A5N5QEY0"/>
<dbReference type="Gene3D" id="3.40.50.300">
    <property type="entry name" value="P-loop containing nucleotide triphosphate hydrolases"/>
    <property type="match status" value="1"/>
</dbReference>
<dbReference type="CDD" id="cd00882">
    <property type="entry name" value="Ras_like_GTPase"/>
    <property type="match status" value="1"/>
</dbReference>
<protein>
    <recommendedName>
        <fullName evidence="3">AIG1-type G domain-containing protein</fullName>
    </recommendedName>
</protein>
<proteinExistence type="predicted"/>
<evidence type="ECO:0000256" key="1">
    <source>
        <dbReference type="ARBA" id="ARBA00022741"/>
    </source>
</evidence>
<keyword evidence="2" id="KW-0175">Coiled coil</keyword>
<organism evidence="4 5">
    <name type="scientific">Ceratobasidium theobromae</name>
    <dbReference type="NCBI Taxonomy" id="1582974"/>
    <lineage>
        <taxon>Eukaryota</taxon>
        <taxon>Fungi</taxon>
        <taxon>Dikarya</taxon>
        <taxon>Basidiomycota</taxon>
        <taxon>Agaricomycotina</taxon>
        <taxon>Agaricomycetes</taxon>
        <taxon>Cantharellales</taxon>
        <taxon>Ceratobasidiaceae</taxon>
        <taxon>Ceratobasidium</taxon>
    </lineage>
</organism>
<feature type="coiled-coil region" evidence="2">
    <location>
        <begin position="246"/>
        <end position="273"/>
    </location>
</feature>
<comment type="caution">
    <text evidence="4">The sequence shown here is derived from an EMBL/GenBank/DDBJ whole genome shotgun (WGS) entry which is preliminary data.</text>
</comment>
<evidence type="ECO:0000313" key="5">
    <source>
        <dbReference type="Proteomes" id="UP000383932"/>
    </source>
</evidence>
<dbReference type="OrthoDB" id="2611327at2759"/>
<evidence type="ECO:0000313" key="4">
    <source>
        <dbReference type="EMBL" id="KAB5590310.1"/>
    </source>
</evidence>
<evidence type="ECO:0000256" key="2">
    <source>
        <dbReference type="SAM" id="Coils"/>
    </source>
</evidence>
<keyword evidence="1" id="KW-0547">Nucleotide-binding</keyword>
<sequence>MSKKSIKIVLVGQTGSGKTTFMSLLVNLFKGNGPTELEDVKDHTKESGLDKTHSQTTDATIYTVHFGDTTIEILDTPGLADTRGMDQDKIHREKINKAIEGMKMIDAIILLANGTTERLESTTEYTLATIGTMFPSSIIGNIGIIFTRVPRLALFSFSKKTLGAELRDARDWKIENPLGLHLGYKLRENEMSEAEKEEEEEAIALAYNKTFTTIKTWLEWLDTRPPMPTKEINELYQMSVSIEELIDQALLEVKETSEESQRWERIKEQLKTATSNKKGLEAIHQEKRFWSRVSTGRHNTYCDVEGCNFNCHEPCNLPELKDRAELGRYCQVFDFGKSTTCSVCTHALANHRHYKMRKFEVVIPVDEAYKQQIAEAGSEEERLKIAQEQAQTKIEQTRAKTAKARENIRTLIDKFNGASLSKSFAGHIHAAIKLLESQRESLKGKADNDALKEVEVGIAKFQAKLKEIDAAVETSTSNALDNMKGLSN</sequence>
<reference evidence="4 5" key="1">
    <citation type="journal article" date="2019" name="Fungal Biol. Biotechnol.">
        <title>Draft genome sequence of fastidious pathogen Ceratobasidium theobromae, which causes vascular-streak dieback in Theobroma cacao.</title>
        <authorList>
            <person name="Ali S.S."/>
            <person name="Asman A."/>
            <person name="Shao J."/>
            <person name="Firmansyah A.P."/>
            <person name="Susilo A.W."/>
            <person name="Rosmana A."/>
            <person name="McMahon P."/>
            <person name="Junaid M."/>
            <person name="Guest D."/>
            <person name="Kheng T.Y."/>
            <person name="Meinhardt L.W."/>
            <person name="Bailey B.A."/>
        </authorList>
    </citation>
    <scope>NUCLEOTIDE SEQUENCE [LARGE SCALE GENOMIC DNA]</scope>
    <source>
        <strain evidence="4 5">CT2</strain>
    </source>
</reference>
<dbReference type="Pfam" id="PF04548">
    <property type="entry name" value="AIG1"/>
    <property type="match status" value="1"/>
</dbReference>
<dbReference type="InterPro" id="IPR006703">
    <property type="entry name" value="G_AIG1"/>
</dbReference>
<keyword evidence="5" id="KW-1185">Reference proteome</keyword>
<evidence type="ECO:0000259" key="3">
    <source>
        <dbReference type="Pfam" id="PF04548"/>
    </source>
</evidence>
<dbReference type="SUPFAM" id="SSF52540">
    <property type="entry name" value="P-loop containing nucleoside triphosphate hydrolases"/>
    <property type="match status" value="1"/>
</dbReference>